<keyword evidence="2" id="KW-0472">Membrane</keyword>
<dbReference type="GO" id="GO:0019867">
    <property type="term" value="C:outer membrane"/>
    <property type="evidence" value="ECO:0007669"/>
    <property type="project" value="InterPro"/>
</dbReference>
<protein>
    <recommendedName>
        <fullName evidence="3">POTRA domain-containing protein</fullName>
    </recommendedName>
</protein>
<dbReference type="EMBL" id="LR593886">
    <property type="protein sequence ID" value="VTR93236.1"/>
    <property type="molecule type" value="Genomic_DNA"/>
</dbReference>
<organism evidence="4 5">
    <name type="scientific">Gemmata massiliana</name>
    <dbReference type="NCBI Taxonomy" id="1210884"/>
    <lineage>
        <taxon>Bacteria</taxon>
        <taxon>Pseudomonadati</taxon>
        <taxon>Planctomycetota</taxon>
        <taxon>Planctomycetia</taxon>
        <taxon>Gemmatales</taxon>
        <taxon>Gemmataceae</taxon>
        <taxon>Gemmata</taxon>
    </lineage>
</organism>
<proteinExistence type="predicted"/>
<comment type="subcellular location">
    <subcellularLocation>
        <location evidence="1">Membrane</location>
    </subcellularLocation>
</comment>
<reference evidence="4 5" key="1">
    <citation type="submission" date="2019-05" db="EMBL/GenBank/DDBJ databases">
        <authorList>
            <consortium name="Science for Life Laboratories"/>
        </authorList>
    </citation>
    <scope>NUCLEOTIDE SEQUENCE [LARGE SCALE GENOMIC DNA]</scope>
    <source>
        <strain evidence="4">Soil9</strain>
    </source>
</reference>
<dbReference type="Proteomes" id="UP000464178">
    <property type="component" value="Chromosome"/>
</dbReference>
<dbReference type="AlphaFoldDB" id="A0A6P2CXX8"/>
<dbReference type="InterPro" id="IPR034746">
    <property type="entry name" value="POTRA"/>
</dbReference>
<sequence length="137" mass="15392">MWCALLALVLSVCPIQSQKPRPDRVGRIGVVGNVHTPDGVVLMQLGLRPGQIFSRAKLPLAQTRLKKLGLFEDVIVTVTPNEFDSTYKDIRITVTERSWVWLTFAVEDTVIAVLTLDVDLYRDTAFRVQKKLRGFGP</sequence>
<evidence type="ECO:0000259" key="3">
    <source>
        <dbReference type="PROSITE" id="PS51779"/>
    </source>
</evidence>
<feature type="domain" description="POTRA" evidence="3">
    <location>
        <begin position="23"/>
        <end position="97"/>
    </location>
</feature>
<accession>A0A6P2CXX8</accession>
<name>A0A6P2CXX8_9BACT</name>
<evidence type="ECO:0000256" key="2">
    <source>
        <dbReference type="ARBA" id="ARBA00023136"/>
    </source>
</evidence>
<evidence type="ECO:0000313" key="5">
    <source>
        <dbReference type="Proteomes" id="UP000464178"/>
    </source>
</evidence>
<evidence type="ECO:0000256" key="1">
    <source>
        <dbReference type="ARBA" id="ARBA00004370"/>
    </source>
</evidence>
<dbReference type="Pfam" id="PF07244">
    <property type="entry name" value="POTRA"/>
    <property type="match status" value="1"/>
</dbReference>
<dbReference type="Gene3D" id="3.10.20.310">
    <property type="entry name" value="membrane protein fhac"/>
    <property type="match status" value="1"/>
</dbReference>
<dbReference type="PROSITE" id="PS51779">
    <property type="entry name" value="POTRA"/>
    <property type="match status" value="1"/>
</dbReference>
<evidence type="ECO:0000313" key="4">
    <source>
        <dbReference type="EMBL" id="VTR93236.1"/>
    </source>
</evidence>
<dbReference type="KEGG" id="gms:SOIL9_44780"/>
<dbReference type="RefSeq" id="WP_162668000.1">
    <property type="nucleotide sequence ID" value="NZ_LR593886.1"/>
</dbReference>
<keyword evidence="5" id="KW-1185">Reference proteome</keyword>
<dbReference type="InterPro" id="IPR010827">
    <property type="entry name" value="BamA/TamA_POTRA"/>
</dbReference>
<gene>
    <name evidence="4" type="ORF">SOIL9_44780</name>
</gene>